<name>A0ABR2K2Z9_9EUKA</name>
<keyword evidence="5" id="KW-1185">Reference proteome</keyword>
<sequence length="950" mass="108750">MTDVAPYVKRLLDLSENQLCADCQKPHPTWASTTFGVFICINCSGIHRNLGTHITLVRSVTLDTWSTQQYKVMKKVGNKRANDYYEAKLIGTNGRPSSTDRQSMEKFIYDKYVLKLFAADGPPPHISFLMPDSNHRVDITHRNRKIHSVVISNHNPLFPQNENGIQNFTKSELSNDTDKSLNSFPLSLSTNHNESHTDSSSHLNKNSHCNIQSKFARPINSNPNEQPTKKISSFDLSTFSKLLNSEHKINADFDDNNDTIKNIDQNQEKSINNSDDCSFHFEKNPDLTRENQKNNIHDLLNAVGIKPTMQEDNSSEQNINYDKAFFYDLKQSSNSLNNSTNPMLLSSNQQNQNSYFSKSCISSFPPKFAKQTKSEQIEESMQENETKKQKTISEMKKSQKSSIKSLLEVVGIQNDSESSSKSENNTDDIIDFSFENEDEGEMSIKIENENSIASRAPESTDNKKVLPKFAKIKENNNDHDQNLSDKVNLFENNTSPTSQSNEVFKVLNHIQDKKETSICPNKQYDNKLNVKTNEIESSNQDSISYNSGVPQQTDDNSNAEENRDAKKHKILPKFALRKDETENRENDFGTNSSGTNPIFELLNKKKGNTESLNRLKENKKNKISQHPERIKEIIPDEDILFINPGVEDQLEDDGNKSSQNTEFENNEPLERTKSLPKFAKRIGEGVDIEKSEESLEAHLLDLSRHSSYSSSQNNNLFKLLNNIKEKKEPVKVLNDLQNKRISKKAKKEINNEEELIFYNPGVEDQTTPEIITETDASSQIREKEEVESNKPLPKFAKKNNDNEDQSEDSQTPFKNDYIFSALNQMDKKHEEPVILKDIQKTDQHKKTEKNKEDKLIEEIIFINPGVDQSNEENIQIGWNYNSNVNNGLNNCQEEINTKEIVMKKEKSLPKFAKRKEENEVDNTLPEINNKIEANQNDHNVLLFEVLNHLK</sequence>
<feature type="compositionally biased region" description="Polar residues" evidence="2">
    <location>
        <begin position="537"/>
        <end position="556"/>
    </location>
</feature>
<feature type="region of interest" description="Disordered" evidence="2">
    <location>
        <begin position="186"/>
        <end position="206"/>
    </location>
</feature>
<dbReference type="PANTHER" id="PTHR45705">
    <property type="entry name" value="FI20236P1"/>
    <property type="match status" value="1"/>
</dbReference>
<dbReference type="EMBL" id="JAPFFF010000007">
    <property type="protein sequence ID" value="KAK8885495.1"/>
    <property type="molecule type" value="Genomic_DNA"/>
</dbReference>
<dbReference type="Pfam" id="PF01412">
    <property type="entry name" value="ArfGap"/>
    <property type="match status" value="1"/>
</dbReference>
<dbReference type="Gene3D" id="1.10.220.150">
    <property type="entry name" value="Arf GTPase activating protein"/>
    <property type="match status" value="1"/>
</dbReference>
<comment type="caution">
    <text evidence="4">The sequence shown here is derived from an EMBL/GenBank/DDBJ whole genome shotgun (WGS) entry which is preliminary data.</text>
</comment>
<evidence type="ECO:0000313" key="5">
    <source>
        <dbReference type="Proteomes" id="UP001470230"/>
    </source>
</evidence>
<feature type="domain" description="Arf-GAP" evidence="3">
    <location>
        <begin position="5"/>
        <end position="117"/>
    </location>
</feature>
<gene>
    <name evidence="4" type="ORF">M9Y10_040944</name>
</gene>
<dbReference type="SMART" id="SM00105">
    <property type="entry name" value="ArfGap"/>
    <property type="match status" value="1"/>
</dbReference>
<feature type="region of interest" description="Disordered" evidence="2">
    <location>
        <begin position="537"/>
        <end position="605"/>
    </location>
</feature>
<feature type="compositionally biased region" description="Basic and acidic residues" evidence="2">
    <location>
        <begin position="576"/>
        <end position="587"/>
    </location>
</feature>
<feature type="region of interest" description="Disordered" evidence="2">
    <location>
        <begin position="371"/>
        <end position="399"/>
    </location>
</feature>
<evidence type="ECO:0000256" key="1">
    <source>
        <dbReference type="PROSITE-ProRule" id="PRU00288"/>
    </source>
</evidence>
<dbReference type="SUPFAM" id="SSF57863">
    <property type="entry name" value="ArfGap/RecO-like zinc finger"/>
    <property type="match status" value="1"/>
</dbReference>
<proteinExistence type="predicted"/>
<accession>A0ABR2K2Z9</accession>
<evidence type="ECO:0000256" key="2">
    <source>
        <dbReference type="SAM" id="MobiDB-lite"/>
    </source>
</evidence>
<keyword evidence="1" id="KW-0862">Zinc</keyword>
<feature type="region of interest" description="Disordered" evidence="2">
    <location>
        <begin position="647"/>
        <end position="672"/>
    </location>
</feature>
<dbReference type="Proteomes" id="UP001470230">
    <property type="component" value="Unassembled WGS sequence"/>
</dbReference>
<keyword evidence="1" id="KW-0479">Metal-binding</keyword>
<dbReference type="InterPro" id="IPR051718">
    <property type="entry name" value="ARF_GTPase-activating"/>
</dbReference>
<dbReference type="PANTHER" id="PTHR45705:SF1">
    <property type="entry name" value="FI20236P1"/>
    <property type="match status" value="1"/>
</dbReference>
<dbReference type="PRINTS" id="PR00405">
    <property type="entry name" value="REVINTRACTNG"/>
</dbReference>
<evidence type="ECO:0000259" key="3">
    <source>
        <dbReference type="PROSITE" id="PS50115"/>
    </source>
</evidence>
<evidence type="ECO:0000313" key="4">
    <source>
        <dbReference type="EMBL" id="KAK8885495.1"/>
    </source>
</evidence>
<dbReference type="PROSITE" id="PS50115">
    <property type="entry name" value="ARFGAP"/>
    <property type="match status" value="1"/>
</dbReference>
<dbReference type="CDD" id="cd08204">
    <property type="entry name" value="ArfGap"/>
    <property type="match status" value="1"/>
</dbReference>
<protein>
    <submittedName>
        <fullName evidence="4">GTPase activator activity protein</fullName>
    </submittedName>
</protein>
<feature type="compositionally biased region" description="Basic and acidic residues" evidence="2">
    <location>
        <begin position="384"/>
        <end position="397"/>
    </location>
</feature>
<keyword evidence="1" id="KW-0863">Zinc-finger</keyword>
<dbReference type="InterPro" id="IPR001164">
    <property type="entry name" value="ArfGAP_dom"/>
</dbReference>
<dbReference type="InterPro" id="IPR037278">
    <property type="entry name" value="ARFGAP/RecO"/>
</dbReference>
<organism evidence="4 5">
    <name type="scientific">Tritrichomonas musculus</name>
    <dbReference type="NCBI Taxonomy" id="1915356"/>
    <lineage>
        <taxon>Eukaryota</taxon>
        <taxon>Metamonada</taxon>
        <taxon>Parabasalia</taxon>
        <taxon>Tritrichomonadida</taxon>
        <taxon>Tritrichomonadidae</taxon>
        <taxon>Tritrichomonas</taxon>
    </lineage>
</organism>
<dbReference type="InterPro" id="IPR038508">
    <property type="entry name" value="ArfGAP_dom_sf"/>
</dbReference>
<reference evidence="4 5" key="1">
    <citation type="submission" date="2024-04" db="EMBL/GenBank/DDBJ databases">
        <title>Tritrichomonas musculus Genome.</title>
        <authorList>
            <person name="Alves-Ferreira E."/>
            <person name="Grigg M."/>
            <person name="Lorenzi H."/>
            <person name="Galac M."/>
        </authorList>
    </citation>
    <scope>NUCLEOTIDE SEQUENCE [LARGE SCALE GENOMIC DNA]</scope>
    <source>
        <strain evidence="4 5">EAF2021</strain>
    </source>
</reference>
<feature type="region of interest" description="Disordered" evidence="2">
    <location>
        <begin position="773"/>
        <end position="813"/>
    </location>
</feature>